<sequence>MSLFIFVDSLRLSILGWNARWLRSWIAITNMVGEVSFYPVLSYGCEIESSLVG</sequence>
<protein>
    <submittedName>
        <fullName evidence="1">Uncharacterized protein</fullName>
    </submittedName>
</protein>
<evidence type="ECO:0000313" key="1">
    <source>
        <dbReference type="EMBL" id="ESA18028.1"/>
    </source>
</evidence>
<accession>U9UHJ8</accession>
<organism evidence="1">
    <name type="scientific">Rhizophagus irregularis (strain DAOM 181602 / DAOM 197198 / MUCL 43194)</name>
    <name type="common">Arbuscular mycorrhizal fungus</name>
    <name type="synonym">Glomus intraradices</name>
    <dbReference type="NCBI Taxonomy" id="747089"/>
    <lineage>
        <taxon>Eukaryota</taxon>
        <taxon>Fungi</taxon>
        <taxon>Fungi incertae sedis</taxon>
        <taxon>Mucoromycota</taxon>
        <taxon>Glomeromycotina</taxon>
        <taxon>Glomeromycetes</taxon>
        <taxon>Glomerales</taxon>
        <taxon>Glomeraceae</taxon>
        <taxon>Rhizophagus</taxon>
    </lineage>
</organism>
<reference evidence="1" key="1">
    <citation type="submission" date="2013-07" db="EMBL/GenBank/DDBJ databases">
        <title>The genome of an arbuscular mycorrhizal fungus provides insights into the evolution of the oldest plant symbiosis.</title>
        <authorList>
            <consortium name="DOE Joint Genome Institute"/>
            <person name="Tisserant E."/>
            <person name="Malbreil M."/>
            <person name="Kuo A."/>
            <person name="Kohler A."/>
            <person name="Symeonidi A."/>
            <person name="Balestrini R."/>
            <person name="Charron P."/>
            <person name="Duensing N."/>
            <person name="Frei-dit-Frey N."/>
            <person name="Gianinazzi-Pearson V."/>
            <person name="Gilbert B."/>
            <person name="Handa Y."/>
            <person name="Hijri M."/>
            <person name="Kaul R."/>
            <person name="Kawaguchi M."/>
            <person name="Krajinski F."/>
            <person name="Lammers P."/>
            <person name="Lapierre D."/>
            <person name="Masclaux F.G."/>
            <person name="Murat C."/>
            <person name="Morin E."/>
            <person name="Ndikumana S."/>
            <person name="Pagni M."/>
            <person name="Petitpierre D."/>
            <person name="Requena N."/>
            <person name="Rosikiewicz P."/>
            <person name="Riley R."/>
            <person name="Saito K."/>
            <person name="San Clemente H."/>
            <person name="Shapiro H."/>
            <person name="van Tuinen D."/>
            <person name="Becard G."/>
            <person name="Bonfante P."/>
            <person name="Paszkowski U."/>
            <person name="Shachar-Hill Y."/>
            <person name="Young J.P."/>
            <person name="Sanders I.R."/>
            <person name="Henrissat B."/>
            <person name="Rensing S.A."/>
            <person name="Grigoriev I.V."/>
            <person name="Corradi N."/>
            <person name="Roux C."/>
            <person name="Martin F."/>
        </authorList>
    </citation>
    <scope>NUCLEOTIDE SEQUENCE</scope>
    <source>
        <strain evidence="1">DAOM 197198</strain>
    </source>
</reference>
<gene>
    <name evidence="1" type="ORF">GLOINDRAFT_2282</name>
</gene>
<proteinExistence type="predicted"/>
<dbReference type="EMBL" id="KI279593">
    <property type="protein sequence ID" value="ESA18028.1"/>
    <property type="molecule type" value="Genomic_DNA"/>
</dbReference>
<name>U9UHJ8_RHIID</name>
<dbReference type="AlphaFoldDB" id="U9UHJ8"/>
<dbReference type="HOGENOM" id="CLU_3069827_0_0_1"/>